<sequence>MSNGGFYMAPSWGVPLCLKVPKSDIFVVLSADAAGIVATMFALNDYSTILANPNDINGMIERYYHLAAFATMHNEAEMLYQVIDHIG</sequence>
<reference evidence="4 5" key="1">
    <citation type="submission" date="2017-10" db="EMBL/GenBank/DDBJ databases">
        <authorList>
            <person name="Regsiter A."/>
            <person name="William W."/>
        </authorList>
    </citation>
    <scope>NUCLEOTIDE SEQUENCE [LARGE SCALE GENOMIC DNA]</scope>
    <source>
        <strain evidence="2 5">CFBP6984</strain>
        <strain evidence="3 4">CFBP7430</strain>
    </source>
</reference>
<dbReference type="InterPro" id="IPR042297">
    <property type="entry name" value="Antirestriction_sf"/>
</dbReference>
<dbReference type="EMBL" id="OCYS01000046">
    <property type="protein sequence ID" value="SON83351.1"/>
    <property type="molecule type" value="Genomic_DNA"/>
</dbReference>
<comment type="similarity">
    <text evidence="1">Belongs to the antirestriction protein family.</text>
</comment>
<comment type="caution">
    <text evidence="3">The sequence shown here is derived from an EMBL/GenBank/DDBJ whole genome shotgun (WGS) entry which is preliminary data.</text>
</comment>
<evidence type="ECO:0000313" key="3">
    <source>
        <dbReference type="EMBL" id="SON83351.1"/>
    </source>
</evidence>
<dbReference type="Gene3D" id="3.30.70.3580">
    <property type="entry name" value="Antirestriction protein"/>
    <property type="match status" value="1"/>
</dbReference>
<organism evidence="3 4">
    <name type="scientific">Xanthomonas campestris pv. phaseoli</name>
    <dbReference type="NCBI Taxonomy" id="317013"/>
    <lineage>
        <taxon>Bacteria</taxon>
        <taxon>Pseudomonadati</taxon>
        <taxon>Pseudomonadota</taxon>
        <taxon>Gammaproteobacteria</taxon>
        <taxon>Lysobacterales</taxon>
        <taxon>Lysobacteraceae</taxon>
        <taxon>Xanthomonas</taxon>
    </lineage>
</organism>
<gene>
    <name evidence="2" type="ORF">XAP6984_190002</name>
    <name evidence="3" type="ORF">XAP7430_140002</name>
</gene>
<evidence type="ECO:0000313" key="4">
    <source>
        <dbReference type="Proteomes" id="UP000234166"/>
    </source>
</evidence>
<dbReference type="Proteomes" id="UP000234181">
    <property type="component" value="Unassembled WGS sequence"/>
</dbReference>
<evidence type="ECO:0000313" key="2">
    <source>
        <dbReference type="EMBL" id="SON78134.1"/>
    </source>
</evidence>
<proteinExistence type="inferred from homology"/>
<dbReference type="Pfam" id="PF03230">
    <property type="entry name" value="Antirestrict"/>
    <property type="match status" value="1"/>
</dbReference>
<accession>A0AB38DXV7</accession>
<evidence type="ECO:0000313" key="5">
    <source>
        <dbReference type="Proteomes" id="UP000234181"/>
    </source>
</evidence>
<dbReference type="AlphaFoldDB" id="A0AB38DXV7"/>
<evidence type="ECO:0000256" key="1">
    <source>
        <dbReference type="ARBA" id="ARBA00008618"/>
    </source>
</evidence>
<protein>
    <submittedName>
        <fullName evidence="3">Antirestriction protein KlcA</fullName>
    </submittedName>
</protein>
<dbReference type="Proteomes" id="UP000234166">
    <property type="component" value="Unassembled WGS sequence"/>
</dbReference>
<dbReference type="EMBL" id="OCYT01000072">
    <property type="protein sequence ID" value="SON78134.1"/>
    <property type="molecule type" value="Genomic_DNA"/>
</dbReference>
<dbReference type="InterPro" id="IPR004914">
    <property type="entry name" value="Antirestrict"/>
</dbReference>
<keyword evidence="5" id="KW-1185">Reference proteome</keyword>
<name>A0AB38DXV7_XANCH</name>